<name>A0AAV7JVM4_9METZ</name>
<protein>
    <submittedName>
        <fullName evidence="4">WD repeat protein WDR3</fullName>
    </submittedName>
</protein>
<dbReference type="SUPFAM" id="SSF50978">
    <property type="entry name" value="WD40 repeat-like"/>
    <property type="match status" value="1"/>
</dbReference>
<dbReference type="GO" id="GO:0034388">
    <property type="term" value="C:Pwp2p-containing subcomplex of 90S preribosome"/>
    <property type="evidence" value="ECO:0007669"/>
    <property type="project" value="TreeGrafter"/>
</dbReference>
<reference evidence="4 5" key="1">
    <citation type="journal article" date="2023" name="BMC Biol.">
        <title>The compact genome of the sponge Oopsacas minuta (Hexactinellida) is lacking key metazoan core genes.</title>
        <authorList>
            <person name="Santini S."/>
            <person name="Schenkelaars Q."/>
            <person name="Jourda C."/>
            <person name="Duchesne M."/>
            <person name="Belahbib H."/>
            <person name="Rocher C."/>
            <person name="Selva M."/>
            <person name="Riesgo A."/>
            <person name="Vervoort M."/>
            <person name="Leys S.P."/>
            <person name="Kodjabachian L."/>
            <person name="Le Bivic A."/>
            <person name="Borchiellini C."/>
            <person name="Claverie J.M."/>
            <person name="Renard E."/>
        </authorList>
    </citation>
    <scope>NUCLEOTIDE SEQUENCE [LARGE SCALE GENOMIC DNA]</scope>
    <source>
        <strain evidence="4">SPO-2</strain>
    </source>
</reference>
<proteinExistence type="predicted"/>
<evidence type="ECO:0000256" key="2">
    <source>
        <dbReference type="ARBA" id="ARBA00022737"/>
    </source>
</evidence>
<dbReference type="GO" id="GO:0030490">
    <property type="term" value="P:maturation of SSU-rRNA"/>
    <property type="evidence" value="ECO:0007669"/>
    <property type="project" value="TreeGrafter"/>
</dbReference>
<evidence type="ECO:0000313" key="5">
    <source>
        <dbReference type="Proteomes" id="UP001165289"/>
    </source>
</evidence>
<dbReference type="PROSITE" id="PS50294">
    <property type="entry name" value="WD_REPEATS_REGION"/>
    <property type="match status" value="3"/>
</dbReference>
<dbReference type="AlphaFoldDB" id="A0AAV7JVM4"/>
<dbReference type="SMART" id="SM00320">
    <property type="entry name" value="WD40"/>
    <property type="match status" value="7"/>
</dbReference>
<dbReference type="Proteomes" id="UP001165289">
    <property type="component" value="Unassembled WGS sequence"/>
</dbReference>
<dbReference type="InterPro" id="IPR001680">
    <property type="entry name" value="WD40_rpt"/>
</dbReference>
<comment type="caution">
    <text evidence="4">The sequence shown here is derived from an EMBL/GenBank/DDBJ whole genome shotgun (WGS) entry which is preliminary data.</text>
</comment>
<gene>
    <name evidence="4" type="ORF">LOD99_7474</name>
</gene>
<dbReference type="InterPro" id="IPR020472">
    <property type="entry name" value="WD40_PAC1"/>
</dbReference>
<feature type="repeat" description="WD" evidence="3">
    <location>
        <begin position="2"/>
        <end position="42"/>
    </location>
</feature>
<dbReference type="Gene3D" id="2.130.10.10">
    <property type="entry name" value="YVTN repeat-like/Quinoprotein amine dehydrogenase"/>
    <property type="match status" value="2"/>
</dbReference>
<accession>A0AAV7JVM4</accession>
<keyword evidence="2" id="KW-0677">Repeat</keyword>
<evidence type="ECO:0000256" key="1">
    <source>
        <dbReference type="ARBA" id="ARBA00022574"/>
    </source>
</evidence>
<dbReference type="PRINTS" id="PR00320">
    <property type="entry name" value="GPROTEINBRPT"/>
</dbReference>
<evidence type="ECO:0000256" key="3">
    <source>
        <dbReference type="PROSITE-ProRule" id="PRU00221"/>
    </source>
</evidence>
<dbReference type="EMBL" id="JAKMXF010000299">
    <property type="protein sequence ID" value="KAI6652460.1"/>
    <property type="molecule type" value="Genomic_DNA"/>
</dbReference>
<dbReference type="GO" id="GO:0032040">
    <property type="term" value="C:small-subunit processome"/>
    <property type="evidence" value="ECO:0007669"/>
    <property type="project" value="TreeGrafter"/>
</dbReference>
<dbReference type="InterPro" id="IPR051570">
    <property type="entry name" value="TBC1_cilium_biogenesis"/>
</dbReference>
<dbReference type="CDD" id="cd00200">
    <property type="entry name" value="WD40"/>
    <property type="match status" value="1"/>
</dbReference>
<keyword evidence="5" id="KW-1185">Reference proteome</keyword>
<organism evidence="4 5">
    <name type="scientific">Oopsacas minuta</name>
    <dbReference type="NCBI Taxonomy" id="111878"/>
    <lineage>
        <taxon>Eukaryota</taxon>
        <taxon>Metazoa</taxon>
        <taxon>Porifera</taxon>
        <taxon>Hexactinellida</taxon>
        <taxon>Hexasterophora</taxon>
        <taxon>Lyssacinosida</taxon>
        <taxon>Leucopsacidae</taxon>
        <taxon>Oopsacas</taxon>
    </lineage>
</organism>
<feature type="repeat" description="WD" evidence="3">
    <location>
        <begin position="177"/>
        <end position="218"/>
    </location>
</feature>
<dbReference type="PANTHER" id="PTHR19853">
    <property type="entry name" value="WD REPEAT CONTAINING PROTEIN 3 WDR3"/>
    <property type="match status" value="1"/>
</dbReference>
<dbReference type="GO" id="GO:0030515">
    <property type="term" value="F:snoRNA binding"/>
    <property type="evidence" value="ECO:0007669"/>
    <property type="project" value="TreeGrafter"/>
</dbReference>
<dbReference type="InterPro" id="IPR015943">
    <property type="entry name" value="WD40/YVTN_repeat-like_dom_sf"/>
</dbReference>
<evidence type="ECO:0000313" key="4">
    <source>
        <dbReference type="EMBL" id="KAI6652460.1"/>
    </source>
</evidence>
<dbReference type="PANTHER" id="PTHR19853:SF0">
    <property type="entry name" value="WD REPEAT-CONTAINING PROTEIN 3"/>
    <property type="match status" value="1"/>
</dbReference>
<keyword evidence="1 3" id="KW-0853">WD repeat</keyword>
<sequence length="319" mass="35539">MSHFHNTDVRCLSFSSDSELLAAGSSDGIRIWSSSTEQLLTFVCFAQPLSCCFTPGDRYVVSGTKFGMVHIIDINLSTLLQSIHFHSDSIWSIVLQPGLDVVASCSSDRSLKLLSISYNSSGPKSEKVSLEEQSSYILPEESHLMKYSPDGKFLALSLLDNTIKIFLVRTMILYLNLYGHKLPVLGFDISHDGSVLVSGSADKTIKIWGLDFGNCLHSLIAHDDAIMGIAFVPNTHLIFSSSRDGQIKLFDIDESEEIFKLSCHQACIWCMVVSHDGNTLATSSNDMSLRLWRKNTEQIHFTEEKQEEETFVNDTALVR</sequence>
<dbReference type="InterPro" id="IPR036322">
    <property type="entry name" value="WD40_repeat_dom_sf"/>
</dbReference>
<dbReference type="Pfam" id="PF25172">
    <property type="entry name" value="Beta-prop_WDR3_2nd"/>
    <property type="match status" value="1"/>
</dbReference>
<dbReference type="PROSITE" id="PS50082">
    <property type="entry name" value="WD_REPEATS_2"/>
    <property type="match status" value="4"/>
</dbReference>
<feature type="repeat" description="WD" evidence="3">
    <location>
        <begin position="261"/>
        <end position="302"/>
    </location>
</feature>
<feature type="repeat" description="WD" evidence="3">
    <location>
        <begin position="219"/>
        <end position="260"/>
    </location>
</feature>